<name>A0A848DEN3_9PSEU</name>
<protein>
    <submittedName>
        <fullName evidence="2">Nitroreductase</fullName>
    </submittedName>
</protein>
<dbReference type="SUPFAM" id="SSF55469">
    <property type="entry name" value="FMN-dependent nitroreductase-like"/>
    <property type="match status" value="2"/>
</dbReference>
<evidence type="ECO:0000259" key="1">
    <source>
        <dbReference type="Pfam" id="PF00881"/>
    </source>
</evidence>
<dbReference type="GO" id="GO:0016491">
    <property type="term" value="F:oxidoreductase activity"/>
    <property type="evidence" value="ECO:0007669"/>
    <property type="project" value="InterPro"/>
</dbReference>
<organism evidence="2 3">
    <name type="scientific">Pseudonocardia bannensis</name>
    <dbReference type="NCBI Taxonomy" id="630973"/>
    <lineage>
        <taxon>Bacteria</taxon>
        <taxon>Bacillati</taxon>
        <taxon>Actinomycetota</taxon>
        <taxon>Actinomycetes</taxon>
        <taxon>Pseudonocardiales</taxon>
        <taxon>Pseudonocardiaceae</taxon>
        <taxon>Pseudonocardia</taxon>
    </lineage>
</organism>
<dbReference type="Gene3D" id="3.40.109.10">
    <property type="entry name" value="NADH Oxidase"/>
    <property type="match status" value="2"/>
</dbReference>
<reference evidence="2 3" key="1">
    <citation type="submission" date="2020-04" db="EMBL/GenBank/DDBJ databases">
        <authorList>
            <person name="Klaysubun C."/>
            <person name="Duangmal K."/>
            <person name="Lipun K."/>
        </authorList>
    </citation>
    <scope>NUCLEOTIDE SEQUENCE [LARGE SCALE GENOMIC DNA]</scope>
    <source>
        <strain evidence="2 3">DSM 45300</strain>
    </source>
</reference>
<dbReference type="RefSeq" id="WP_169410758.1">
    <property type="nucleotide sequence ID" value="NZ_JAAXKZ010000012.1"/>
</dbReference>
<proteinExistence type="predicted"/>
<accession>A0A848DEN3</accession>
<evidence type="ECO:0000313" key="3">
    <source>
        <dbReference type="Proteomes" id="UP000586918"/>
    </source>
</evidence>
<dbReference type="PANTHER" id="PTHR23026:SF123">
    <property type="entry name" value="NAD(P)H NITROREDUCTASE RV3131-RELATED"/>
    <property type="match status" value="1"/>
</dbReference>
<comment type="caution">
    <text evidence="2">The sequence shown here is derived from an EMBL/GenBank/DDBJ whole genome shotgun (WGS) entry which is preliminary data.</text>
</comment>
<dbReference type="NCBIfam" id="NF047509">
    <property type="entry name" value="Rv3131_FMN_oxido"/>
    <property type="match status" value="1"/>
</dbReference>
<dbReference type="Proteomes" id="UP000586918">
    <property type="component" value="Unassembled WGS sequence"/>
</dbReference>
<dbReference type="Pfam" id="PF00881">
    <property type="entry name" value="Nitroreductase"/>
    <property type="match status" value="1"/>
</dbReference>
<dbReference type="AlphaFoldDB" id="A0A848DEN3"/>
<dbReference type="EMBL" id="JAAXKZ010000012">
    <property type="protein sequence ID" value="NMH91072.1"/>
    <property type="molecule type" value="Genomic_DNA"/>
</dbReference>
<gene>
    <name evidence="2" type="ORF">HF519_05590</name>
</gene>
<keyword evidence="3" id="KW-1185">Reference proteome</keyword>
<dbReference type="InterPro" id="IPR029479">
    <property type="entry name" value="Nitroreductase"/>
</dbReference>
<feature type="domain" description="Nitroreductase" evidence="1">
    <location>
        <begin position="10"/>
        <end position="41"/>
    </location>
</feature>
<dbReference type="InterPro" id="IPR050627">
    <property type="entry name" value="Nitroreductase/BluB"/>
</dbReference>
<sequence>MSEIPSALGLPAEQVAALLQAAGRAPSLHNAQPWRFRLTPQAIELHADPARRLPRADPQDRELRLGCGAALFNLRTALLGLGVQPVVTLLPDPDRPELLANVGHGGQHPRTPEIDRLRAAIPRRHTNRRPFTDTPLIQPEQHALCRAALDEGAWLHIVDDLVQRARLSRLAARAHDVQMADPAFRAELAAWTGDANDRSDGVPVSAGGPLPELQDKWVLRDFTGGQGRPRVAGKDFEAEPLIAVLGAHLSGPSAEIQAGQALQRVLLTATVHGLSVSFLSQLVEVPDIRQQMQRMISATRPPQIVLRVGHGWPVAGLTPRRPVEDLVLAQSAPSH</sequence>
<evidence type="ECO:0000313" key="2">
    <source>
        <dbReference type="EMBL" id="NMH91072.1"/>
    </source>
</evidence>
<dbReference type="InterPro" id="IPR000415">
    <property type="entry name" value="Nitroreductase-like"/>
</dbReference>
<dbReference type="PANTHER" id="PTHR23026">
    <property type="entry name" value="NADPH NITROREDUCTASE"/>
    <property type="match status" value="1"/>
</dbReference>